<dbReference type="InterPro" id="IPR003593">
    <property type="entry name" value="AAA+_ATPase"/>
</dbReference>
<protein>
    <submittedName>
        <fullName evidence="5">ABC-2 type transport system ATP-binding protein</fullName>
    </submittedName>
</protein>
<name>A0A7W9SVC8_ARMRO</name>
<dbReference type="Proteomes" id="UP000520814">
    <property type="component" value="Unassembled WGS sequence"/>
</dbReference>
<dbReference type="SMART" id="SM00382">
    <property type="entry name" value="AAA"/>
    <property type="match status" value="1"/>
</dbReference>
<dbReference type="Pfam" id="PF00005">
    <property type="entry name" value="ABC_tran"/>
    <property type="match status" value="1"/>
</dbReference>
<evidence type="ECO:0000313" key="6">
    <source>
        <dbReference type="Proteomes" id="UP000520814"/>
    </source>
</evidence>
<dbReference type="GO" id="GO:0005524">
    <property type="term" value="F:ATP binding"/>
    <property type="evidence" value="ECO:0007669"/>
    <property type="project" value="UniProtKB-KW"/>
</dbReference>
<dbReference type="GO" id="GO:0016887">
    <property type="term" value="F:ATP hydrolysis activity"/>
    <property type="evidence" value="ECO:0007669"/>
    <property type="project" value="InterPro"/>
</dbReference>
<dbReference type="EMBL" id="JACHGW010000004">
    <property type="protein sequence ID" value="MBB6052708.1"/>
    <property type="molecule type" value="Genomic_DNA"/>
</dbReference>
<organism evidence="5 6">
    <name type="scientific">Armatimonas rosea</name>
    <dbReference type="NCBI Taxonomy" id="685828"/>
    <lineage>
        <taxon>Bacteria</taxon>
        <taxon>Bacillati</taxon>
        <taxon>Armatimonadota</taxon>
        <taxon>Armatimonadia</taxon>
        <taxon>Armatimonadales</taxon>
        <taxon>Armatimonadaceae</taxon>
        <taxon>Armatimonas</taxon>
    </lineage>
</organism>
<dbReference type="CDD" id="cd03230">
    <property type="entry name" value="ABC_DR_subfamily_A"/>
    <property type="match status" value="1"/>
</dbReference>
<comment type="caution">
    <text evidence="5">The sequence shown here is derived from an EMBL/GenBank/DDBJ whole genome shotgun (WGS) entry which is preliminary data.</text>
</comment>
<dbReference type="InterPro" id="IPR003439">
    <property type="entry name" value="ABC_transporter-like_ATP-bd"/>
</dbReference>
<evidence type="ECO:0000313" key="5">
    <source>
        <dbReference type="EMBL" id="MBB6052708.1"/>
    </source>
</evidence>
<dbReference type="InterPro" id="IPR051782">
    <property type="entry name" value="ABC_Transporter_VariousFunc"/>
</dbReference>
<dbReference type="PANTHER" id="PTHR42939:SF1">
    <property type="entry name" value="ABC TRANSPORTER ATP-BINDING PROTEIN ALBC-RELATED"/>
    <property type="match status" value="1"/>
</dbReference>
<proteinExistence type="predicted"/>
<reference evidence="5 6" key="1">
    <citation type="submission" date="2020-08" db="EMBL/GenBank/DDBJ databases">
        <title>Genomic Encyclopedia of Type Strains, Phase IV (KMG-IV): sequencing the most valuable type-strain genomes for metagenomic binning, comparative biology and taxonomic classification.</title>
        <authorList>
            <person name="Goeker M."/>
        </authorList>
    </citation>
    <scope>NUCLEOTIDE SEQUENCE [LARGE SCALE GENOMIC DNA]</scope>
    <source>
        <strain evidence="5 6">DSM 23562</strain>
    </source>
</reference>
<evidence type="ECO:0000256" key="2">
    <source>
        <dbReference type="ARBA" id="ARBA00022741"/>
    </source>
</evidence>
<keyword evidence="1" id="KW-0813">Transport</keyword>
<dbReference type="PANTHER" id="PTHR42939">
    <property type="entry name" value="ABC TRANSPORTER ATP-BINDING PROTEIN ALBC-RELATED"/>
    <property type="match status" value="1"/>
</dbReference>
<dbReference type="PROSITE" id="PS50893">
    <property type="entry name" value="ABC_TRANSPORTER_2"/>
    <property type="match status" value="1"/>
</dbReference>
<gene>
    <name evidence="5" type="ORF">HNQ39_004529</name>
</gene>
<dbReference type="AlphaFoldDB" id="A0A7W9SVC8"/>
<evidence type="ECO:0000259" key="4">
    <source>
        <dbReference type="PROSITE" id="PS50893"/>
    </source>
</evidence>
<evidence type="ECO:0000256" key="1">
    <source>
        <dbReference type="ARBA" id="ARBA00022448"/>
    </source>
</evidence>
<keyword evidence="3 5" id="KW-0067">ATP-binding</keyword>
<feature type="domain" description="ABC transporter" evidence="4">
    <location>
        <begin position="19"/>
        <end position="251"/>
    </location>
</feature>
<keyword evidence="6" id="KW-1185">Reference proteome</keyword>
<accession>A0A7W9SVC8</accession>
<sequence>MTVLRLEEGGVRPAAALEVRGLTVAYKGGFLKPARQVVHDLSFSVQPGEVLGFLGPNGAGKSTTIKAIMGFVLPEMGEISVFGLPAGTAEAKAKIGYLPEVALYYPFLTPLETLRLYGKLQGLSGKALDDQAMELLRRVGLEGREKQQLRTFSKGMQQRLGIAQSLLGKPALLVLDEVSSGVDPIGRRHLRELLGEVRKQGTTIFFSSHELDEVAQLCDRVILIYGGKVVAEHEMDAHLRSGIGSPLESYFVETMEQAARQAA</sequence>
<dbReference type="PROSITE" id="PS00211">
    <property type="entry name" value="ABC_TRANSPORTER_1"/>
    <property type="match status" value="1"/>
</dbReference>
<dbReference type="RefSeq" id="WP_184202247.1">
    <property type="nucleotide sequence ID" value="NZ_JACHGW010000004.1"/>
</dbReference>
<evidence type="ECO:0000256" key="3">
    <source>
        <dbReference type="ARBA" id="ARBA00022840"/>
    </source>
</evidence>
<dbReference type="Gene3D" id="3.40.50.300">
    <property type="entry name" value="P-loop containing nucleotide triphosphate hydrolases"/>
    <property type="match status" value="1"/>
</dbReference>
<dbReference type="InterPro" id="IPR027417">
    <property type="entry name" value="P-loop_NTPase"/>
</dbReference>
<keyword evidence="2" id="KW-0547">Nucleotide-binding</keyword>
<dbReference type="InterPro" id="IPR017871">
    <property type="entry name" value="ABC_transporter-like_CS"/>
</dbReference>
<dbReference type="SUPFAM" id="SSF52540">
    <property type="entry name" value="P-loop containing nucleoside triphosphate hydrolases"/>
    <property type="match status" value="1"/>
</dbReference>